<reference evidence="2" key="2">
    <citation type="submission" date="2014-07" db="EMBL/GenBank/DDBJ databases">
        <authorList>
            <person name="Hull J."/>
        </authorList>
    </citation>
    <scope>NUCLEOTIDE SEQUENCE</scope>
</reference>
<evidence type="ECO:0000313" key="2">
    <source>
        <dbReference type="EMBL" id="JAG02875.1"/>
    </source>
</evidence>
<dbReference type="EMBL" id="GBHO01040728">
    <property type="protein sequence ID" value="JAG02876.1"/>
    <property type="molecule type" value="Transcribed_RNA"/>
</dbReference>
<evidence type="ECO:0000259" key="1">
    <source>
        <dbReference type="SMART" id="SM00587"/>
    </source>
</evidence>
<dbReference type="PANTHER" id="PTHR11012">
    <property type="entry name" value="PROTEIN KINASE-LIKE DOMAIN-CONTAINING"/>
    <property type="match status" value="1"/>
</dbReference>
<reference evidence="4" key="3">
    <citation type="submission" date="2014-09" db="EMBL/GenBank/DDBJ databases">
        <authorList>
            <person name="Magalhaes I.L.F."/>
            <person name="Oliveira U."/>
            <person name="Santos F.R."/>
            <person name="Vidigal T.H.D.A."/>
            <person name="Brescovit A.D."/>
            <person name="Santos A.J."/>
        </authorList>
    </citation>
    <scope>NUCLEOTIDE SEQUENCE</scope>
</reference>
<protein>
    <submittedName>
        <fullName evidence="2">Putative kinase-like protein D1044.1</fullName>
    </submittedName>
</protein>
<dbReference type="Pfam" id="PF02958">
    <property type="entry name" value="EcKL"/>
    <property type="match status" value="1"/>
</dbReference>
<reference evidence="2" key="1">
    <citation type="journal article" date="2014" name="PLoS ONE">
        <title>Transcriptome-Based Identification of ABC Transporters in the Western Tarnished Plant Bug Lygus hesperus.</title>
        <authorList>
            <person name="Hull J.J."/>
            <person name="Chaney K."/>
            <person name="Geib S.M."/>
            <person name="Fabrick J.A."/>
            <person name="Brent C.S."/>
            <person name="Walsh D."/>
            <person name="Lavine L.C."/>
        </authorList>
    </citation>
    <scope>NUCLEOTIDE SEQUENCE</scope>
</reference>
<keyword evidence="2" id="KW-0418">Kinase</keyword>
<accession>A0A0A9WDD3</accession>
<dbReference type="EMBL" id="GBHO01040729">
    <property type="protein sequence ID" value="JAG02875.1"/>
    <property type="molecule type" value="Transcribed_RNA"/>
</dbReference>
<dbReference type="SUPFAM" id="SSF56112">
    <property type="entry name" value="Protein kinase-like (PK-like)"/>
    <property type="match status" value="1"/>
</dbReference>
<evidence type="ECO:0000313" key="3">
    <source>
        <dbReference type="EMBL" id="JAG02876.1"/>
    </source>
</evidence>
<dbReference type="Gene3D" id="3.90.1200.10">
    <property type="match status" value="1"/>
</dbReference>
<dbReference type="AlphaFoldDB" id="A0A0A9WDD3"/>
<evidence type="ECO:0000313" key="4">
    <source>
        <dbReference type="EMBL" id="JAG59002.1"/>
    </source>
</evidence>
<gene>
    <name evidence="3" type="ORF">CM83_30700</name>
    <name evidence="2" type="ORF">CM83_30702</name>
</gene>
<dbReference type="InterPro" id="IPR015897">
    <property type="entry name" value="CHK_kinase-like"/>
</dbReference>
<dbReference type="PANTHER" id="PTHR11012:SF4">
    <property type="entry name" value="LD42035P"/>
    <property type="match status" value="1"/>
</dbReference>
<dbReference type="EMBL" id="GBRD01006819">
    <property type="protein sequence ID" value="JAG59002.1"/>
    <property type="molecule type" value="Transcribed_RNA"/>
</dbReference>
<dbReference type="InterPro" id="IPR011009">
    <property type="entry name" value="Kinase-like_dom_sf"/>
</dbReference>
<proteinExistence type="predicted"/>
<feature type="domain" description="CHK kinase-like" evidence="1">
    <location>
        <begin position="121"/>
        <end position="310"/>
    </location>
</feature>
<dbReference type="GO" id="GO:0016301">
    <property type="term" value="F:kinase activity"/>
    <property type="evidence" value="ECO:0007669"/>
    <property type="project" value="UniProtKB-KW"/>
</dbReference>
<sequence length="401" mass="45632">MDPVIERITKLAKDGFFGGGDLKTVVLQSDDGKGSQFASKLFFLRVDLLQDTGKVNEIPVVVKIKPESNDWDGMFVVVQFANEVAMYDKIMPKLGANELGIIPRMFYGLSTHGEDPNEDIVIVEDMRSQGFKVSKDLFLDRNHLTLALRNLGKFHGLSYKIKKSSPETLSTLGKYLERKIYDDPDNVLEICLKRGFKELLKNPAYSYLENVFKKLTDPSLVDTKYNLEKSEEPFAAIIHGDFNNNNLLFAYESNKVSSVKFIDFGASFYSDPAVDISFFLYMNTSEEMRAAHWDDLLEEYWKGVTSIVEDPGFSFEAFLKNFAKKAICGYFPCSFFLPMMLVPDETNFDFGKMTLEEKREFADNFGGEKGTEATTSIVRHLSDKGYLEEFLLNFTNEPRST</sequence>
<name>A0A0A9WDD3_LYGHE</name>
<dbReference type="SMART" id="SM00587">
    <property type="entry name" value="CHK"/>
    <property type="match status" value="1"/>
</dbReference>
<organism evidence="2">
    <name type="scientific">Lygus hesperus</name>
    <name type="common">Western plant bug</name>
    <dbReference type="NCBI Taxonomy" id="30085"/>
    <lineage>
        <taxon>Eukaryota</taxon>
        <taxon>Metazoa</taxon>
        <taxon>Ecdysozoa</taxon>
        <taxon>Arthropoda</taxon>
        <taxon>Hexapoda</taxon>
        <taxon>Insecta</taxon>
        <taxon>Pterygota</taxon>
        <taxon>Neoptera</taxon>
        <taxon>Paraneoptera</taxon>
        <taxon>Hemiptera</taxon>
        <taxon>Heteroptera</taxon>
        <taxon>Panheteroptera</taxon>
        <taxon>Cimicomorpha</taxon>
        <taxon>Miridae</taxon>
        <taxon>Mirini</taxon>
        <taxon>Lygus</taxon>
    </lineage>
</organism>
<dbReference type="InterPro" id="IPR004119">
    <property type="entry name" value="EcKL"/>
</dbReference>
<keyword evidence="2" id="KW-0808">Transferase</keyword>